<protein>
    <submittedName>
        <fullName evidence="2">Polyketide synthase</fullName>
    </submittedName>
</protein>
<dbReference type="EMBL" id="JAOPGA020000886">
    <property type="protein sequence ID" value="KAL0482738.1"/>
    <property type="molecule type" value="Genomic_DNA"/>
</dbReference>
<dbReference type="Proteomes" id="UP001431209">
    <property type="component" value="Unassembled WGS sequence"/>
</dbReference>
<comment type="caution">
    <text evidence="2">The sequence shown here is derived from an EMBL/GenBank/DDBJ whole genome shotgun (WGS) entry which is preliminary data.</text>
</comment>
<sequence length="220" mass="25183">MVINRTRRDELQLHRTTSAGKNIIAVTADSELDTLKFVKRSNETNGVEFIQYFDYNGPNSDKPENPAPKFRLATPPTHFHCLATEEFQVIQGSIGVDVDGKEIILTKGKSFVVQPLVKHTFWAVGEENVEVKLKITFPTDQKIGFFDDTFFENFYGTMRDTKNNPNPIGLMYKLLENDVYLAEIPLSISKLLQHMLRLVAPIMGFKVHHEEYTTNYNVIQ</sequence>
<keyword evidence="3" id="KW-1185">Reference proteome</keyword>
<organism evidence="2 3">
    <name type="scientific">Acrasis kona</name>
    <dbReference type="NCBI Taxonomy" id="1008807"/>
    <lineage>
        <taxon>Eukaryota</taxon>
        <taxon>Discoba</taxon>
        <taxon>Heterolobosea</taxon>
        <taxon>Tetramitia</taxon>
        <taxon>Eutetramitia</taxon>
        <taxon>Acrasidae</taxon>
        <taxon>Acrasis</taxon>
    </lineage>
</organism>
<proteinExistence type="predicted"/>
<reference evidence="2 3" key="1">
    <citation type="submission" date="2024-03" db="EMBL/GenBank/DDBJ databases">
        <title>The Acrasis kona genome and developmental transcriptomes reveal deep origins of eukaryotic multicellular pathways.</title>
        <authorList>
            <person name="Sheikh S."/>
            <person name="Fu C.-J."/>
            <person name="Brown M.W."/>
            <person name="Baldauf S.L."/>
        </authorList>
    </citation>
    <scope>NUCLEOTIDE SEQUENCE [LARGE SCALE GENOMIC DNA]</scope>
    <source>
        <strain evidence="2 3">ATCC MYA-3509</strain>
    </source>
</reference>
<evidence type="ECO:0000259" key="1">
    <source>
        <dbReference type="Pfam" id="PF07883"/>
    </source>
</evidence>
<dbReference type="Gene3D" id="2.60.120.10">
    <property type="entry name" value="Jelly Rolls"/>
    <property type="match status" value="1"/>
</dbReference>
<dbReference type="InterPro" id="IPR013096">
    <property type="entry name" value="Cupin_2"/>
</dbReference>
<dbReference type="SUPFAM" id="SSF51182">
    <property type="entry name" value="RmlC-like cupins"/>
    <property type="match status" value="1"/>
</dbReference>
<accession>A0AAW2Z155</accession>
<evidence type="ECO:0000313" key="3">
    <source>
        <dbReference type="Proteomes" id="UP001431209"/>
    </source>
</evidence>
<dbReference type="AlphaFoldDB" id="A0AAW2Z155"/>
<name>A0AAW2Z155_9EUKA</name>
<evidence type="ECO:0000313" key="2">
    <source>
        <dbReference type="EMBL" id="KAL0482738.1"/>
    </source>
</evidence>
<gene>
    <name evidence="2" type="ORF">AKO1_014281</name>
</gene>
<feature type="domain" description="Cupin type-2" evidence="1">
    <location>
        <begin position="74"/>
        <end position="131"/>
    </location>
</feature>
<dbReference type="InterPro" id="IPR011051">
    <property type="entry name" value="RmlC_Cupin_sf"/>
</dbReference>
<dbReference type="InterPro" id="IPR014710">
    <property type="entry name" value="RmlC-like_jellyroll"/>
</dbReference>
<dbReference type="Pfam" id="PF07883">
    <property type="entry name" value="Cupin_2"/>
    <property type="match status" value="1"/>
</dbReference>